<reference evidence="2" key="1">
    <citation type="journal article" date="2023" name="Mol. Phylogenet. Evol.">
        <title>Genome-scale phylogeny and comparative genomics of the fungal order Sordariales.</title>
        <authorList>
            <person name="Hensen N."/>
            <person name="Bonometti L."/>
            <person name="Westerberg I."/>
            <person name="Brannstrom I.O."/>
            <person name="Guillou S."/>
            <person name="Cros-Aarteil S."/>
            <person name="Calhoun S."/>
            <person name="Haridas S."/>
            <person name="Kuo A."/>
            <person name="Mondo S."/>
            <person name="Pangilinan J."/>
            <person name="Riley R."/>
            <person name="LaButti K."/>
            <person name="Andreopoulos B."/>
            <person name="Lipzen A."/>
            <person name="Chen C."/>
            <person name="Yan M."/>
            <person name="Daum C."/>
            <person name="Ng V."/>
            <person name="Clum A."/>
            <person name="Steindorff A."/>
            <person name="Ohm R.A."/>
            <person name="Martin F."/>
            <person name="Silar P."/>
            <person name="Natvig D.O."/>
            <person name="Lalanne C."/>
            <person name="Gautier V."/>
            <person name="Ament-Velasquez S.L."/>
            <person name="Kruys A."/>
            <person name="Hutchinson M.I."/>
            <person name="Powell A.J."/>
            <person name="Barry K."/>
            <person name="Miller A.N."/>
            <person name="Grigoriev I.V."/>
            <person name="Debuchy R."/>
            <person name="Gladieux P."/>
            <person name="Hiltunen Thoren M."/>
            <person name="Johannesson H."/>
        </authorList>
    </citation>
    <scope>NUCLEOTIDE SEQUENCE</scope>
    <source>
        <strain evidence="2">CBS 141.50</strain>
    </source>
</reference>
<dbReference type="Proteomes" id="UP001302676">
    <property type="component" value="Unassembled WGS sequence"/>
</dbReference>
<gene>
    <name evidence="2" type="ORF">C8A04DRAFT_38897</name>
</gene>
<dbReference type="EMBL" id="MU853607">
    <property type="protein sequence ID" value="KAK4141740.1"/>
    <property type="molecule type" value="Genomic_DNA"/>
</dbReference>
<evidence type="ECO:0000256" key="1">
    <source>
        <dbReference type="SAM" id="MobiDB-lite"/>
    </source>
</evidence>
<dbReference type="RefSeq" id="XP_062635111.1">
    <property type="nucleotide sequence ID" value="XM_062784379.1"/>
</dbReference>
<keyword evidence="3" id="KW-1185">Reference proteome</keyword>
<feature type="region of interest" description="Disordered" evidence="1">
    <location>
        <begin position="1"/>
        <end position="21"/>
    </location>
</feature>
<reference evidence="2" key="2">
    <citation type="submission" date="2023-05" db="EMBL/GenBank/DDBJ databases">
        <authorList>
            <consortium name="Lawrence Berkeley National Laboratory"/>
            <person name="Steindorff A."/>
            <person name="Hensen N."/>
            <person name="Bonometti L."/>
            <person name="Westerberg I."/>
            <person name="Brannstrom I.O."/>
            <person name="Guillou S."/>
            <person name="Cros-Aarteil S."/>
            <person name="Calhoun S."/>
            <person name="Haridas S."/>
            <person name="Kuo A."/>
            <person name="Mondo S."/>
            <person name="Pangilinan J."/>
            <person name="Riley R."/>
            <person name="Labutti K."/>
            <person name="Andreopoulos B."/>
            <person name="Lipzen A."/>
            <person name="Chen C."/>
            <person name="Yanf M."/>
            <person name="Daum C."/>
            <person name="Ng V."/>
            <person name="Clum A."/>
            <person name="Ohm R."/>
            <person name="Martin F."/>
            <person name="Silar P."/>
            <person name="Natvig D."/>
            <person name="Lalanne C."/>
            <person name="Gautier V."/>
            <person name="Ament-Velasquez S.L."/>
            <person name="Kruys A."/>
            <person name="Hutchinson M.I."/>
            <person name="Powell A.J."/>
            <person name="Barry K."/>
            <person name="Miller A.N."/>
            <person name="Grigoriev I.V."/>
            <person name="Debuchy R."/>
            <person name="Gladieux P."/>
            <person name="Thoren M.H."/>
            <person name="Johannesson H."/>
        </authorList>
    </citation>
    <scope>NUCLEOTIDE SEQUENCE</scope>
    <source>
        <strain evidence="2">CBS 141.50</strain>
    </source>
</reference>
<evidence type="ECO:0000313" key="2">
    <source>
        <dbReference type="EMBL" id="KAK4141740.1"/>
    </source>
</evidence>
<evidence type="ECO:0000313" key="3">
    <source>
        <dbReference type="Proteomes" id="UP001302676"/>
    </source>
</evidence>
<sequence>MPASDTHDLLPGARDDTGLEPDNHGVTAILDVVQRLAAADVPSCVVGVRALRYYGAGREWDLCIPDSMLDTAREVIISTDDGKYQAARPPPPVPWSRRHVFSCFRLKGYNFWVLLVPSSDCFVDPSLTEHVEKSRNGVPYASMIQFARSLLLQQLTADLADFIDGMDLDVDWGGRNVGFAGLQEESVKFNALRNERVITDGGNRSGFCYPMDLGELWRRKASKEAKEKRVEPMKKGRYLTSWRRINSEDPRTRDRPV</sequence>
<name>A0AAN6ZJN6_9PEZI</name>
<dbReference type="GeneID" id="87820992"/>
<protein>
    <submittedName>
        <fullName evidence="2">Uncharacterized protein</fullName>
    </submittedName>
</protein>
<organism evidence="2 3">
    <name type="scientific">Dichotomopilus funicola</name>
    <dbReference type="NCBI Taxonomy" id="1934379"/>
    <lineage>
        <taxon>Eukaryota</taxon>
        <taxon>Fungi</taxon>
        <taxon>Dikarya</taxon>
        <taxon>Ascomycota</taxon>
        <taxon>Pezizomycotina</taxon>
        <taxon>Sordariomycetes</taxon>
        <taxon>Sordariomycetidae</taxon>
        <taxon>Sordariales</taxon>
        <taxon>Chaetomiaceae</taxon>
        <taxon>Dichotomopilus</taxon>
    </lineage>
</organism>
<accession>A0AAN6ZJN6</accession>
<proteinExistence type="predicted"/>
<dbReference type="AlphaFoldDB" id="A0AAN6ZJN6"/>
<comment type="caution">
    <text evidence="2">The sequence shown here is derived from an EMBL/GenBank/DDBJ whole genome shotgun (WGS) entry which is preliminary data.</text>
</comment>